<organism evidence="2 3">
    <name type="scientific">Haemophilus haemolyticus</name>
    <dbReference type="NCBI Taxonomy" id="726"/>
    <lineage>
        <taxon>Bacteria</taxon>
        <taxon>Pseudomonadati</taxon>
        <taxon>Pseudomonadota</taxon>
        <taxon>Gammaproteobacteria</taxon>
        <taxon>Pasteurellales</taxon>
        <taxon>Pasteurellaceae</taxon>
        <taxon>Haemophilus</taxon>
    </lineage>
</organism>
<protein>
    <submittedName>
        <fullName evidence="2">Glycosyltransferase</fullName>
    </submittedName>
</protein>
<evidence type="ECO:0000313" key="3">
    <source>
        <dbReference type="Proteomes" id="UP000034750"/>
    </source>
</evidence>
<evidence type="ECO:0000313" key="2">
    <source>
        <dbReference type="EMBL" id="KKZ59562.1"/>
    </source>
</evidence>
<accession>A0A0M3GAN5</accession>
<dbReference type="PANTHER" id="PTHR22916">
    <property type="entry name" value="GLYCOSYLTRANSFERASE"/>
    <property type="match status" value="1"/>
</dbReference>
<dbReference type="GO" id="GO:0016758">
    <property type="term" value="F:hexosyltransferase activity"/>
    <property type="evidence" value="ECO:0007669"/>
    <property type="project" value="UniProtKB-ARBA"/>
</dbReference>
<proteinExistence type="predicted"/>
<dbReference type="RefSeq" id="WP_046952655.1">
    <property type="nucleotide sequence ID" value="NZ_CP031238.1"/>
</dbReference>
<evidence type="ECO:0000259" key="1">
    <source>
        <dbReference type="Pfam" id="PF00535"/>
    </source>
</evidence>
<comment type="caution">
    <text evidence="2">The sequence shown here is derived from an EMBL/GenBank/DDBJ whole genome shotgun (WGS) entry which is preliminary data.</text>
</comment>
<dbReference type="InterPro" id="IPR029044">
    <property type="entry name" value="Nucleotide-diphossugar_trans"/>
</dbReference>
<gene>
    <name evidence="2" type="ORF">AAX18_01050</name>
</gene>
<dbReference type="Gene3D" id="3.90.550.10">
    <property type="entry name" value="Spore Coat Polysaccharide Biosynthesis Protein SpsA, Chain A"/>
    <property type="match status" value="1"/>
</dbReference>
<dbReference type="PATRIC" id="fig|726.54.peg.206"/>
<sequence length="353" mass="41473">MDKPLISVVIAAYNVVEYLSEAIDSVIRQWDDDWELIVVNDGSTDGTFSLLEKYKAKINSQRFVVVNKENGGLSSARNAGLAIAQGEYVAFLDGDDLFSKRTLPYIKYCLSENKPDCLVIDFQYYWDDGGTWGTHKYKKLPERKLLNVKENNIVSAVYHNAQVYAWRHIFKKSILNKTLSPVGFNYEDVRTTTLHIDECETIFYLPIKCILYRQRDGSIMKVKNRKNILDLSSALRTVTDEFKNRYGTIPKDIALEHSIFNLSIFTWACGDTLSNVELDPKELYPLFVDNFKYSNLVDMDLLKKEMRRDPKTWRKFYMFYNYPQSFYLAFYLRHKFNRTYKLLNKLRNFVYKT</sequence>
<name>A0A0M3GAN5_HAEHA</name>
<dbReference type="AlphaFoldDB" id="A0A0M3GAN5"/>
<keyword evidence="2" id="KW-0808">Transferase</keyword>
<dbReference type="Pfam" id="PF00535">
    <property type="entry name" value="Glycos_transf_2"/>
    <property type="match status" value="1"/>
</dbReference>
<reference evidence="2 3" key="1">
    <citation type="submission" date="2015-05" db="EMBL/GenBank/DDBJ databases">
        <title>Comparative analyses of the lipooligosaccharides from nottypeable Haemophilus influenzae and Haemophilus haemolyticus.</title>
        <authorList>
            <person name="Post D.M.B."/>
            <person name="Ketterer M.R."/>
            <person name="Coffin J.E."/>
            <person name="Reinders L.M."/>
            <person name="Munson R.S.Jr."/>
            <person name="Bair T.B."/>
            <person name="Murphy T.F."/>
            <person name="Foster E."/>
            <person name="Gibson B.W."/>
            <person name="Apicella M.A."/>
        </authorList>
    </citation>
    <scope>NUCLEOTIDE SEQUENCE [LARGE SCALE GENOMIC DNA]</scope>
    <source>
        <strain evidence="2 3">11P18</strain>
    </source>
</reference>
<dbReference type="InterPro" id="IPR001173">
    <property type="entry name" value="Glyco_trans_2-like"/>
</dbReference>
<dbReference type="CDD" id="cd00761">
    <property type="entry name" value="Glyco_tranf_GTA_type"/>
    <property type="match status" value="1"/>
</dbReference>
<dbReference type="EMBL" id="LCTK01000005">
    <property type="protein sequence ID" value="KKZ59562.1"/>
    <property type="molecule type" value="Genomic_DNA"/>
</dbReference>
<dbReference type="SUPFAM" id="SSF53448">
    <property type="entry name" value="Nucleotide-diphospho-sugar transferases"/>
    <property type="match status" value="1"/>
</dbReference>
<feature type="domain" description="Glycosyltransferase 2-like" evidence="1">
    <location>
        <begin position="7"/>
        <end position="161"/>
    </location>
</feature>
<dbReference type="PANTHER" id="PTHR22916:SF3">
    <property type="entry name" value="UDP-GLCNAC:BETAGAL BETA-1,3-N-ACETYLGLUCOSAMINYLTRANSFERASE-LIKE PROTEIN 1"/>
    <property type="match status" value="1"/>
</dbReference>
<dbReference type="Proteomes" id="UP000034750">
    <property type="component" value="Unassembled WGS sequence"/>
</dbReference>